<dbReference type="AlphaFoldDB" id="A0A7J6V3Z1"/>
<proteinExistence type="predicted"/>
<dbReference type="EMBL" id="JABWDY010039353">
    <property type="protein sequence ID" value="KAF5178980.1"/>
    <property type="molecule type" value="Genomic_DNA"/>
</dbReference>
<sequence length="60" mass="6633">MDDLENKGVLTISRYQLGGKSPRKKLSTRPAGGCCYSGCRRWAEICSKKDAAKVNEDRSP</sequence>
<evidence type="ECO:0000313" key="1">
    <source>
        <dbReference type="EMBL" id="KAF5178980.1"/>
    </source>
</evidence>
<gene>
    <name evidence="1" type="ORF">FRX31_031426</name>
</gene>
<keyword evidence="2" id="KW-1185">Reference proteome</keyword>
<accession>A0A7J6V3Z1</accession>
<dbReference type="Proteomes" id="UP000554482">
    <property type="component" value="Unassembled WGS sequence"/>
</dbReference>
<comment type="caution">
    <text evidence="1">The sequence shown here is derived from an EMBL/GenBank/DDBJ whole genome shotgun (WGS) entry which is preliminary data.</text>
</comment>
<name>A0A7J6V3Z1_THATH</name>
<reference evidence="1 2" key="1">
    <citation type="submission" date="2020-06" db="EMBL/GenBank/DDBJ databases">
        <title>Transcriptomic and genomic resources for Thalictrum thalictroides and T. hernandezii: Facilitating candidate gene discovery in an emerging model plant lineage.</title>
        <authorList>
            <person name="Arias T."/>
            <person name="Riano-Pachon D.M."/>
            <person name="Di Stilio V.S."/>
        </authorList>
    </citation>
    <scope>NUCLEOTIDE SEQUENCE [LARGE SCALE GENOMIC DNA]</scope>
    <source>
        <strain evidence="2">cv. WT478/WT964</strain>
        <tissue evidence="1">Leaves</tissue>
    </source>
</reference>
<evidence type="ECO:0000313" key="2">
    <source>
        <dbReference type="Proteomes" id="UP000554482"/>
    </source>
</evidence>
<protein>
    <submittedName>
        <fullName evidence="1">Uncharacterized protein</fullName>
    </submittedName>
</protein>
<organism evidence="1 2">
    <name type="scientific">Thalictrum thalictroides</name>
    <name type="common">Rue-anemone</name>
    <name type="synonym">Anemone thalictroides</name>
    <dbReference type="NCBI Taxonomy" id="46969"/>
    <lineage>
        <taxon>Eukaryota</taxon>
        <taxon>Viridiplantae</taxon>
        <taxon>Streptophyta</taxon>
        <taxon>Embryophyta</taxon>
        <taxon>Tracheophyta</taxon>
        <taxon>Spermatophyta</taxon>
        <taxon>Magnoliopsida</taxon>
        <taxon>Ranunculales</taxon>
        <taxon>Ranunculaceae</taxon>
        <taxon>Thalictroideae</taxon>
        <taxon>Thalictrum</taxon>
    </lineage>
</organism>